<reference evidence="9" key="1">
    <citation type="submission" date="2020-10" db="EMBL/GenBank/DDBJ databases">
        <authorList>
            <person name="Gilroy R."/>
        </authorList>
    </citation>
    <scope>NUCLEOTIDE SEQUENCE</scope>
    <source>
        <strain evidence="9">CHK183-6373</strain>
    </source>
</reference>
<comment type="subcellular location">
    <subcellularLocation>
        <location evidence="1 7">Cell membrane</location>
        <topology evidence="1 7">Multi-pass membrane protein</topology>
    </subcellularLocation>
</comment>
<dbReference type="InterPro" id="IPR035906">
    <property type="entry name" value="MetI-like_sf"/>
</dbReference>
<feature type="transmembrane region" description="Helical" evidence="7">
    <location>
        <begin position="269"/>
        <end position="293"/>
    </location>
</feature>
<dbReference type="PANTHER" id="PTHR43227:SF11">
    <property type="entry name" value="BLL4140 PROTEIN"/>
    <property type="match status" value="1"/>
</dbReference>
<feature type="transmembrane region" description="Helical" evidence="7">
    <location>
        <begin position="214"/>
        <end position="235"/>
    </location>
</feature>
<dbReference type="InterPro" id="IPR050809">
    <property type="entry name" value="UgpAE/MalFG_permease"/>
</dbReference>
<evidence type="ECO:0000256" key="1">
    <source>
        <dbReference type="ARBA" id="ARBA00004651"/>
    </source>
</evidence>
<sequence>MQRLRYLRKDVRNNWDLYLLAIPLVVYYVIFCYGPMYGLQIAFMDYNPWKGMEGSTYVGLKHFRNFLSLSTSFDYIINTLRISLCSLIFSYPLPILLALMFNAVPAKRFRKTTQTVFYMPHFVSTVVVVGMLTLFTNNQVGAINQIIRLFGGSGIDFNKASAFLPTYLISGIWQGAGWSTIIYTGALTSVNPELYEAAMVDGASKFQRIRHIDIPAIVPTMSITLILAVGGLMSVGHEKVYLMQNPTNISVSEIISTYSYKAGLISGQYSYSSAIGMFNSVVNFILLLVANVASKKFSGSGIL</sequence>
<comment type="similarity">
    <text evidence="7">Belongs to the binding-protein-dependent transport system permease family.</text>
</comment>
<evidence type="ECO:0000256" key="6">
    <source>
        <dbReference type="ARBA" id="ARBA00023136"/>
    </source>
</evidence>
<evidence type="ECO:0000313" key="9">
    <source>
        <dbReference type="EMBL" id="HIV26796.1"/>
    </source>
</evidence>
<evidence type="ECO:0000256" key="7">
    <source>
        <dbReference type="RuleBase" id="RU363032"/>
    </source>
</evidence>
<evidence type="ECO:0000256" key="2">
    <source>
        <dbReference type="ARBA" id="ARBA00022448"/>
    </source>
</evidence>
<dbReference type="GO" id="GO:0055085">
    <property type="term" value="P:transmembrane transport"/>
    <property type="evidence" value="ECO:0007669"/>
    <property type="project" value="InterPro"/>
</dbReference>
<keyword evidence="3" id="KW-1003">Cell membrane</keyword>
<name>A0A9D1P6C7_9FIRM</name>
<dbReference type="GO" id="GO:0005886">
    <property type="term" value="C:plasma membrane"/>
    <property type="evidence" value="ECO:0007669"/>
    <property type="project" value="UniProtKB-SubCell"/>
</dbReference>
<feature type="domain" description="ABC transmembrane type-1" evidence="8">
    <location>
        <begin position="76"/>
        <end position="290"/>
    </location>
</feature>
<organism evidence="9 10">
    <name type="scientific">Candidatus Ornithocaccomicrobium faecavium</name>
    <dbReference type="NCBI Taxonomy" id="2840890"/>
    <lineage>
        <taxon>Bacteria</taxon>
        <taxon>Bacillati</taxon>
        <taxon>Bacillota</taxon>
        <taxon>Clostridia</taxon>
        <taxon>Candidatus Ornithocaccomicrobium</taxon>
    </lineage>
</organism>
<keyword evidence="5 7" id="KW-1133">Transmembrane helix</keyword>
<evidence type="ECO:0000313" key="10">
    <source>
        <dbReference type="Proteomes" id="UP000886884"/>
    </source>
</evidence>
<dbReference type="InterPro" id="IPR000515">
    <property type="entry name" value="MetI-like"/>
</dbReference>
<protein>
    <submittedName>
        <fullName evidence="9">Sugar ABC transporter permease</fullName>
    </submittedName>
</protein>
<dbReference type="PANTHER" id="PTHR43227">
    <property type="entry name" value="BLL4140 PROTEIN"/>
    <property type="match status" value="1"/>
</dbReference>
<dbReference type="Pfam" id="PF00528">
    <property type="entry name" value="BPD_transp_1"/>
    <property type="match status" value="1"/>
</dbReference>
<reference evidence="9" key="2">
    <citation type="journal article" date="2021" name="PeerJ">
        <title>Extensive microbial diversity within the chicken gut microbiome revealed by metagenomics and culture.</title>
        <authorList>
            <person name="Gilroy R."/>
            <person name="Ravi A."/>
            <person name="Getino M."/>
            <person name="Pursley I."/>
            <person name="Horton D.L."/>
            <person name="Alikhan N.F."/>
            <person name="Baker D."/>
            <person name="Gharbi K."/>
            <person name="Hall N."/>
            <person name="Watson M."/>
            <person name="Adriaenssens E.M."/>
            <person name="Foster-Nyarko E."/>
            <person name="Jarju S."/>
            <person name="Secka A."/>
            <person name="Antonio M."/>
            <person name="Oren A."/>
            <person name="Chaudhuri R.R."/>
            <person name="La Ragione R."/>
            <person name="Hildebrand F."/>
            <person name="Pallen M.J."/>
        </authorList>
    </citation>
    <scope>NUCLEOTIDE SEQUENCE</scope>
    <source>
        <strain evidence="9">CHK183-6373</strain>
    </source>
</reference>
<comment type="caution">
    <text evidence="9">The sequence shown here is derived from an EMBL/GenBank/DDBJ whole genome shotgun (WGS) entry which is preliminary data.</text>
</comment>
<dbReference type="SUPFAM" id="SSF161098">
    <property type="entry name" value="MetI-like"/>
    <property type="match status" value="1"/>
</dbReference>
<feature type="transmembrane region" description="Helical" evidence="7">
    <location>
        <begin position="20"/>
        <end position="43"/>
    </location>
</feature>
<proteinExistence type="inferred from homology"/>
<dbReference type="CDD" id="cd06261">
    <property type="entry name" value="TM_PBP2"/>
    <property type="match status" value="1"/>
</dbReference>
<evidence type="ECO:0000256" key="5">
    <source>
        <dbReference type="ARBA" id="ARBA00022989"/>
    </source>
</evidence>
<dbReference type="Proteomes" id="UP000886884">
    <property type="component" value="Unassembled WGS sequence"/>
</dbReference>
<dbReference type="AlphaFoldDB" id="A0A9D1P6C7"/>
<keyword evidence="2 7" id="KW-0813">Transport</keyword>
<keyword evidence="4 7" id="KW-0812">Transmembrane</keyword>
<dbReference type="EMBL" id="DVOT01000045">
    <property type="protein sequence ID" value="HIV26796.1"/>
    <property type="molecule type" value="Genomic_DNA"/>
</dbReference>
<gene>
    <name evidence="9" type="ORF">IAA64_02410</name>
</gene>
<evidence type="ECO:0000256" key="4">
    <source>
        <dbReference type="ARBA" id="ARBA00022692"/>
    </source>
</evidence>
<feature type="transmembrane region" description="Helical" evidence="7">
    <location>
        <begin position="75"/>
        <end position="101"/>
    </location>
</feature>
<evidence type="ECO:0000259" key="8">
    <source>
        <dbReference type="PROSITE" id="PS50928"/>
    </source>
</evidence>
<dbReference type="PROSITE" id="PS50928">
    <property type="entry name" value="ABC_TM1"/>
    <property type="match status" value="1"/>
</dbReference>
<accession>A0A9D1P6C7</accession>
<keyword evidence="6 7" id="KW-0472">Membrane</keyword>
<dbReference type="Gene3D" id="1.10.3720.10">
    <property type="entry name" value="MetI-like"/>
    <property type="match status" value="1"/>
</dbReference>
<evidence type="ECO:0000256" key="3">
    <source>
        <dbReference type="ARBA" id="ARBA00022475"/>
    </source>
</evidence>